<comment type="caution">
    <text evidence="3">The sequence shown here is derived from an EMBL/GenBank/DDBJ whole genome shotgun (WGS) entry which is preliminary data.</text>
</comment>
<dbReference type="SUPFAM" id="SSF52317">
    <property type="entry name" value="Class I glutamine amidotransferase-like"/>
    <property type="match status" value="1"/>
</dbReference>
<proteinExistence type="predicted"/>
<dbReference type="EMBL" id="JBGUBD010000005">
    <property type="protein sequence ID" value="MFA9478409.1"/>
    <property type="molecule type" value="Genomic_DNA"/>
</dbReference>
<dbReference type="InterPro" id="IPR029010">
    <property type="entry name" value="ThuA-like"/>
</dbReference>
<evidence type="ECO:0000313" key="4">
    <source>
        <dbReference type="Proteomes" id="UP001575105"/>
    </source>
</evidence>
<feature type="compositionally biased region" description="Basic and acidic residues" evidence="1">
    <location>
        <begin position="251"/>
        <end position="260"/>
    </location>
</feature>
<dbReference type="InterPro" id="IPR029062">
    <property type="entry name" value="Class_I_gatase-like"/>
</dbReference>
<feature type="domain" description="ThuA-like" evidence="2">
    <location>
        <begin position="7"/>
        <end position="225"/>
    </location>
</feature>
<dbReference type="Gene3D" id="3.40.50.880">
    <property type="match status" value="1"/>
</dbReference>
<dbReference type="InterPro" id="IPR009381">
    <property type="entry name" value="Trehalose_catabolism_ThuA_prok"/>
</dbReference>
<name>A0ABV4U6G9_9BACT</name>
<dbReference type="RefSeq" id="WP_425345337.1">
    <property type="nucleotide sequence ID" value="NZ_JBGUBD010000005.1"/>
</dbReference>
<dbReference type="Pfam" id="PF06283">
    <property type="entry name" value="ThuA"/>
    <property type="match status" value="1"/>
</dbReference>
<dbReference type="PIRSF" id="PIRSF030013">
    <property type="entry name" value="ThuA"/>
    <property type="match status" value="1"/>
</dbReference>
<gene>
    <name evidence="3" type="ORF">ACERK3_08880</name>
</gene>
<evidence type="ECO:0000259" key="2">
    <source>
        <dbReference type="Pfam" id="PF06283"/>
    </source>
</evidence>
<accession>A0ABV4U6G9</accession>
<feature type="region of interest" description="Disordered" evidence="1">
    <location>
        <begin position="236"/>
        <end position="260"/>
    </location>
</feature>
<protein>
    <submittedName>
        <fullName evidence="3">ThuA domain-containing protein</fullName>
    </submittedName>
</protein>
<organism evidence="3 4">
    <name type="scientific">Natronomicrosphaera hydrolytica</name>
    <dbReference type="NCBI Taxonomy" id="3242702"/>
    <lineage>
        <taxon>Bacteria</taxon>
        <taxon>Pseudomonadati</taxon>
        <taxon>Planctomycetota</taxon>
        <taxon>Phycisphaerae</taxon>
        <taxon>Phycisphaerales</taxon>
        <taxon>Phycisphaeraceae</taxon>
        <taxon>Natronomicrosphaera</taxon>
    </lineage>
</organism>
<sequence length="260" mass="29731">MADQPIRVTVWHEHVHEKKNKVVADLYPDGMHAVMKAGIEEYLGSQVKVGTALLEQPEHGLTQEVLDNTDVLTWWGHRAHNEVDDEIVDRVYKRVLEGMGLIVLHSGHYAKIFKKLMGTGCGLKWREAAEKERLWVVNPGHPIVDGLDEYFELEHTEMYGELFDIPTPDELIFISWFEGGEVFRSGCTWTRGKGKVFYFRPGHETFPIYYDKNVRKVLANGVKYVAPRTGSPYSLKAPNIDKPLSPINSTHEVDESLHQH</sequence>
<dbReference type="Proteomes" id="UP001575105">
    <property type="component" value="Unassembled WGS sequence"/>
</dbReference>
<evidence type="ECO:0000256" key="1">
    <source>
        <dbReference type="SAM" id="MobiDB-lite"/>
    </source>
</evidence>
<evidence type="ECO:0000313" key="3">
    <source>
        <dbReference type="EMBL" id="MFA9478409.1"/>
    </source>
</evidence>
<keyword evidence="4" id="KW-1185">Reference proteome</keyword>
<reference evidence="3 4" key="1">
    <citation type="submission" date="2024-08" db="EMBL/GenBank/DDBJ databases">
        <title>Whole-genome sequencing of halo(alkali)philic microorganisms from hypersaline lakes.</title>
        <authorList>
            <person name="Sorokin D.Y."/>
            <person name="Merkel A.Y."/>
            <person name="Messina E."/>
            <person name="Yakimov M."/>
        </authorList>
    </citation>
    <scope>NUCLEOTIDE SEQUENCE [LARGE SCALE GENOMIC DNA]</scope>
    <source>
        <strain evidence="3 4">AB-hyl4</strain>
    </source>
</reference>